<feature type="zinc finger region" description="dksA C4-type" evidence="4">
    <location>
        <begin position="82"/>
        <end position="106"/>
    </location>
</feature>
<dbReference type="RefSeq" id="WP_052112867.1">
    <property type="nucleotide sequence ID" value="NZ_AVPL01000027.1"/>
</dbReference>
<evidence type="ECO:0000313" key="7">
    <source>
        <dbReference type="Proteomes" id="UP000030013"/>
    </source>
</evidence>
<keyword evidence="2" id="KW-0863">Zinc-finger</keyword>
<dbReference type="InterPro" id="IPR000962">
    <property type="entry name" value="Znf_DskA_TraR"/>
</dbReference>
<accession>A0A0A0JUW1</accession>
<dbReference type="PROSITE" id="PS51128">
    <property type="entry name" value="ZF_DKSA_2"/>
    <property type="match status" value="1"/>
</dbReference>
<keyword evidence="3" id="KW-0862">Zinc</keyword>
<comment type="caution">
    <text evidence="6">The sequence shown here is derived from an EMBL/GenBank/DDBJ whole genome shotgun (WGS) entry which is preliminary data.</text>
</comment>
<feature type="domain" description="Zinc finger DksA/TraR C4-type" evidence="5">
    <location>
        <begin position="77"/>
        <end position="104"/>
    </location>
</feature>
<dbReference type="SUPFAM" id="SSF57716">
    <property type="entry name" value="Glucocorticoid receptor-like (DNA-binding domain)"/>
    <property type="match status" value="1"/>
</dbReference>
<name>A0A0A0JUW1_9MICO</name>
<dbReference type="Proteomes" id="UP000030013">
    <property type="component" value="Unassembled WGS sequence"/>
</dbReference>
<keyword evidence="1" id="KW-0479">Metal-binding</keyword>
<dbReference type="OrthoDB" id="1121111at2"/>
<dbReference type="PANTHER" id="PTHR33823">
    <property type="entry name" value="RNA POLYMERASE-BINDING TRANSCRIPTION FACTOR DKSA-RELATED"/>
    <property type="match status" value="1"/>
</dbReference>
<evidence type="ECO:0000256" key="2">
    <source>
        <dbReference type="ARBA" id="ARBA00022771"/>
    </source>
</evidence>
<keyword evidence="7" id="KW-1185">Reference proteome</keyword>
<evidence type="ECO:0000259" key="5">
    <source>
        <dbReference type="Pfam" id="PF01258"/>
    </source>
</evidence>
<dbReference type="Gene3D" id="1.20.120.910">
    <property type="entry name" value="DksA, coiled-coil domain"/>
    <property type="match status" value="1"/>
</dbReference>
<protein>
    <recommendedName>
        <fullName evidence="5">Zinc finger DksA/TraR C4-type domain-containing protein</fullName>
    </recommendedName>
</protein>
<sequence>MDTTEAAAVLRAKEQDLLDELAMVTRPLGDAGSISFGKRIGEGTSLAVDRLTSVTVQEGLLATLAQVRVALAKTEDGSYGTCEVCGEPIGAERLEVRPWALRCLADS</sequence>
<evidence type="ECO:0000313" key="6">
    <source>
        <dbReference type="EMBL" id="KGN40938.1"/>
    </source>
</evidence>
<dbReference type="EMBL" id="AVPL01000027">
    <property type="protein sequence ID" value="KGN40938.1"/>
    <property type="molecule type" value="Genomic_DNA"/>
</dbReference>
<evidence type="ECO:0000256" key="3">
    <source>
        <dbReference type="ARBA" id="ARBA00022833"/>
    </source>
</evidence>
<dbReference type="STRING" id="1385519.N801_10125"/>
<dbReference type="PANTHER" id="PTHR33823:SF4">
    <property type="entry name" value="GENERAL STRESS PROTEIN 16O"/>
    <property type="match status" value="1"/>
</dbReference>
<gene>
    <name evidence="6" type="ORF">N801_10125</name>
</gene>
<dbReference type="AlphaFoldDB" id="A0A0A0JUW1"/>
<evidence type="ECO:0000256" key="1">
    <source>
        <dbReference type="ARBA" id="ARBA00022723"/>
    </source>
</evidence>
<dbReference type="Pfam" id="PF01258">
    <property type="entry name" value="zf-dskA_traR"/>
    <property type="match status" value="1"/>
</dbReference>
<organism evidence="6 7">
    <name type="scientific">Knoellia aerolata DSM 18566</name>
    <dbReference type="NCBI Taxonomy" id="1385519"/>
    <lineage>
        <taxon>Bacteria</taxon>
        <taxon>Bacillati</taxon>
        <taxon>Actinomycetota</taxon>
        <taxon>Actinomycetes</taxon>
        <taxon>Micrococcales</taxon>
        <taxon>Intrasporangiaceae</taxon>
        <taxon>Knoellia</taxon>
    </lineage>
</organism>
<reference evidence="6 7" key="1">
    <citation type="submission" date="2013-08" db="EMBL/GenBank/DDBJ databases">
        <title>The genome sequence of Knoellia aerolata.</title>
        <authorList>
            <person name="Zhu W."/>
            <person name="Wang G."/>
        </authorList>
    </citation>
    <scope>NUCLEOTIDE SEQUENCE [LARGE SCALE GENOMIC DNA]</scope>
    <source>
        <strain evidence="6 7">DSM 18566</strain>
    </source>
</reference>
<dbReference type="eggNOG" id="COG1734">
    <property type="taxonomic scope" value="Bacteria"/>
</dbReference>
<proteinExistence type="predicted"/>
<evidence type="ECO:0000256" key="4">
    <source>
        <dbReference type="PROSITE-ProRule" id="PRU00510"/>
    </source>
</evidence>
<dbReference type="GO" id="GO:0008270">
    <property type="term" value="F:zinc ion binding"/>
    <property type="evidence" value="ECO:0007669"/>
    <property type="project" value="UniProtKB-KW"/>
</dbReference>